<keyword evidence="7" id="KW-1185">Reference proteome</keyword>
<accession>A0ABV3FFT0</accession>
<comment type="subcellular location">
    <subcellularLocation>
        <location evidence="1">Membrane</location>
        <topology evidence="1">Multi-pass membrane protein</topology>
    </subcellularLocation>
</comment>
<keyword evidence="4 5" id="KW-0472">Membrane</keyword>
<dbReference type="InterPro" id="IPR035906">
    <property type="entry name" value="MetI-like_sf"/>
</dbReference>
<evidence type="ECO:0000256" key="1">
    <source>
        <dbReference type="ARBA" id="ARBA00004141"/>
    </source>
</evidence>
<gene>
    <name evidence="6" type="ORF">AB0H72_28115</name>
</gene>
<organism evidence="6 7">
    <name type="scientific">Nocardia fusca</name>
    <dbReference type="NCBI Taxonomy" id="941183"/>
    <lineage>
        <taxon>Bacteria</taxon>
        <taxon>Bacillati</taxon>
        <taxon>Actinomycetota</taxon>
        <taxon>Actinomycetes</taxon>
        <taxon>Mycobacteriales</taxon>
        <taxon>Nocardiaceae</taxon>
        <taxon>Nocardia</taxon>
    </lineage>
</organism>
<dbReference type="RefSeq" id="WP_357984758.1">
    <property type="nucleotide sequence ID" value="NZ_JBFAIH010000020.1"/>
</dbReference>
<dbReference type="Proteomes" id="UP001551658">
    <property type="component" value="Unassembled WGS sequence"/>
</dbReference>
<evidence type="ECO:0000256" key="4">
    <source>
        <dbReference type="ARBA" id="ARBA00023136"/>
    </source>
</evidence>
<name>A0ABV3FFT0_9NOCA</name>
<evidence type="ECO:0000256" key="2">
    <source>
        <dbReference type="ARBA" id="ARBA00022692"/>
    </source>
</evidence>
<dbReference type="SUPFAM" id="SSF161098">
    <property type="entry name" value="MetI-like"/>
    <property type="match status" value="1"/>
</dbReference>
<keyword evidence="2 5" id="KW-0812">Transmembrane</keyword>
<protein>
    <submittedName>
        <fullName evidence="6">Uncharacterized protein</fullName>
    </submittedName>
</protein>
<feature type="transmembrane region" description="Helical" evidence="5">
    <location>
        <begin position="20"/>
        <end position="44"/>
    </location>
</feature>
<evidence type="ECO:0000313" key="7">
    <source>
        <dbReference type="Proteomes" id="UP001551658"/>
    </source>
</evidence>
<reference evidence="6 7" key="1">
    <citation type="submission" date="2024-06" db="EMBL/GenBank/DDBJ databases">
        <title>The Natural Products Discovery Center: Release of the First 8490 Sequenced Strains for Exploring Actinobacteria Biosynthetic Diversity.</title>
        <authorList>
            <person name="Kalkreuter E."/>
            <person name="Kautsar S.A."/>
            <person name="Yang D."/>
            <person name="Bader C.D."/>
            <person name="Teijaro C.N."/>
            <person name="Fluegel L."/>
            <person name="Davis C.M."/>
            <person name="Simpson J.R."/>
            <person name="Lauterbach L."/>
            <person name="Steele A.D."/>
            <person name="Gui C."/>
            <person name="Meng S."/>
            <person name="Li G."/>
            <person name="Viehrig K."/>
            <person name="Ye F."/>
            <person name="Su P."/>
            <person name="Kiefer A.F."/>
            <person name="Nichols A."/>
            <person name="Cepeda A.J."/>
            <person name="Yan W."/>
            <person name="Fan B."/>
            <person name="Jiang Y."/>
            <person name="Adhikari A."/>
            <person name="Zheng C.-J."/>
            <person name="Schuster L."/>
            <person name="Cowan T.M."/>
            <person name="Smanski M.J."/>
            <person name="Chevrette M.G."/>
            <person name="De Carvalho L.P.S."/>
            <person name="Shen B."/>
        </authorList>
    </citation>
    <scope>NUCLEOTIDE SEQUENCE [LARGE SCALE GENOMIC DNA]</scope>
    <source>
        <strain evidence="6 7">NPDC050671</strain>
    </source>
</reference>
<sequence>MIPPDFGALGTELFDAALQTVAIGVVATAIGVVLSVPLGLMAAVNCARR</sequence>
<evidence type="ECO:0000256" key="5">
    <source>
        <dbReference type="SAM" id="Phobius"/>
    </source>
</evidence>
<proteinExistence type="predicted"/>
<keyword evidence="3 5" id="KW-1133">Transmembrane helix</keyword>
<comment type="caution">
    <text evidence="6">The sequence shown here is derived from an EMBL/GenBank/DDBJ whole genome shotgun (WGS) entry which is preliminary data.</text>
</comment>
<dbReference type="EMBL" id="JBFAIH010000020">
    <property type="protein sequence ID" value="MEV0366567.1"/>
    <property type="molecule type" value="Genomic_DNA"/>
</dbReference>
<evidence type="ECO:0000313" key="6">
    <source>
        <dbReference type="EMBL" id="MEV0366567.1"/>
    </source>
</evidence>
<evidence type="ECO:0000256" key="3">
    <source>
        <dbReference type="ARBA" id="ARBA00022989"/>
    </source>
</evidence>